<proteinExistence type="predicted"/>
<dbReference type="EMBL" id="JAGYPE010000001">
    <property type="protein sequence ID" value="MBS4181338.1"/>
    <property type="molecule type" value="Genomic_DNA"/>
</dbReference>
<reference evidence="4" key="1">
    <citation type="submission" date="2021-05" db="EMBL/GenBank/DDBJ databases">
        <title>Novel Bacillus species.</title>
        <authorList>
            <person name="Liu G."/>
        </authorList>
    </citation>
    <scope>NUCLEOTIDE SEQUENCE</scope>
    <source>
        <strain evidence="4 6">FJAT-50051</strain>
    </source>
</reference>
<dbReference type="RefSeq" id="WP_213141191.1">
    <property type="nucleotide sequence ID" value="NZ_JAGYPE020000014.1"/>
</dbReference>
<evidence type="ECO:0000256" key="1">
    <source>
        <dbReference type="ARBA" id="ARBA00001933"/>
    </source>
</evidence>
<keyword evidence="6" id="KW-1185">Reference proteome</keyword>
<dbReference type="CDD" id="cd00640">
    <property type="entry name" value="Trp-synth-beta_II"/>
    <property type="match status" value="1"/>
</dbReference>
<dbReference type="EMBL" id="JAGYPE020000014">
    <property type="protein sequence ID" value="MCH6265898.1"/>
    <property type="molecule type" value="Genomic_DNA"/>
</dbReference>
<organism evidence="4">
    <name type="scientific">Neobacillus citreus</name>
    <dbReference type="NCBI Taxonomy" id="2833578"/>
    <lineage>
        <taxon>Bacteria</taxon>
        <taxon>Bacillati</taxon>
        <taxon>Bacillota</taxon>
        <taxon>Bacilli</taxon>
        <taxon>Bacillales</taxon>
        <taxon>Bacillaceae</taxon>
        <taxon>Neobacillus</taxon>
    </lineage>
</organism>
<dbReference type="GO" id="GO:0008838">
    <property type="term" value="F:diaminopropionate ammonia-lyase activity"/>
    <property type="evidence" value="ECO:0007669"/>
    <property type="project" value="UniProtKB-EC"/>
</dbReference>
<dbReference type="EC" id="4.3.1.15" evidence="4"/>
<evidence type="ECO:0000313" key="5">
    <source>
        <dbReference type="EMBL" id="MCH6265898.1"/>
    </source>
</evidence>
<dbReference type="SUPFAM" id="SSF53686">
    <property type="entry name" value="Tryptophan synthase beta subunit-like PLP-dependent enzymes"/>
    <property type="match status" value="1"/>
</dbReference>
<protein>
    <submittedName>
        <fullName evidence="4">Diaminopropionate ammonia-lyase</fullName>
        <ecNumber evidence="4">4.3.1.15</ecNumber>
    </submittedName>
</protein>
<dbReference type="InterPro" id="IPR001926">
    <property type="entry name" value="TrpB-like_PALP"/>
</dbReference>
<dbReference type="NCBIfam" id="TIGR03528">
    <property type="entry name" value="2_3_DAP_am_ly"/>
    <property type="match status" value="1"/>
</dbReference>
<evidence type="ECO:0000256" key="2">
    <source>
        <dbReference type="ARBA" id="ARBA00022898"/>
    </source>
</evidence>
<dbReference type="Proteomes" id="UP000677265">
    <property type="component" value="Unassembled WGS sequence"/>
</dbReference>
<keyword evidence="4" id="KW-0456">Lyase</keyword>
<dbReference type="InterPro" id="IPR036052">
    <property type="entry name" value="TrpB-like_PALP_sf"/>
</dbReference>
<evidence type="ECO:0000259" key="3">
    <source>
        <dbReference type="Pfam" id="PF00291"/>
    </source>
</evidence>
<comment type="caution">
    <text evidence="4">The sequence shown here is derived from an EMBL/GenBank/DDBJ whole genome shotgun (WGS) entry which is preliminary data.</text>
</comment>
<dbReference type="NCBIfam" id="TIGR01747">
    <property type="entry name" value="diampropi_NH3ly"/>
    <property type="match status" value="1"/>
</dbReference>
<dbReference type="FunFam" id="3.40.50.1100:FF:000033">
    <property type="entry name" value="Diaminopropionate ammonia-lyase"/>
    <property type="match status" value="1"/>
</dbReference>
<evidence type="ECO:0000313" key="6">
    <source>
        <dbReference type="Proteomes" id="UP000677265"/>
    </source>
</evidence>
<sequence length="416" mass="45549">MVKEVITTKNAPGEIKYILNENARKTDTEKASAAFMNPKVVEKVRNFHKSFPEYKVTPLHSLDKLSKQLDVSHIWVKDESYRFGLNAFKVLGGSYAVGKYLAEKLNVDISELSFEKLRSNEVKEKLGSITFVTATDGNHGRGIAWAANQLGQKSVVLMPKGSSEIRLNNIQKEGAEAYITDLNYDDTVRLASQNAEENGWVLVQDTAWDGYEKIPTWIMQGYGTLLDEAVEQIAEAGQDRPTHVFLQAGVGSFAGSMLGYLVEKFGEERPITVIVEPDKADCLYQSINVGDGKPHSVTGALNTIMAGLACGEPSTTSWGVLKDYAEIFVSCPDHVAARGMRILANPLGSDPQIVSGESGAVGMGLVSLMADHVALNEMKETLNLNKNSKILIISTEGDTDPDHYRKVVWDGAYPSE</sequence>
<name>A0A942SX21_9BACI</name>
<dbReference type="InterPro" id="IPR010081">
    <property type="entry name" value="DiNH2opropionate_NH3_lyase"/>
</dbReference>
<dbReference type="Pfam" id="PF00291">
    <property type="entry name" value="PALP"/>
    <property type="match status" value="1"/>
</dbReference>
<gene>
    <name evidence="4" type="primary">dpaL</name>
    <name evidence="5" type="ORF">KHB02_010205</name>
    <name evidence="4" type="ORF">KHB02_07985</name>
</gene>
<comment type="cofactor">
    <cofactor evidence="1">
        <name>pyridoxal 5'-phosphate</name>
        <dbReference type="ChEBI" id="CHEBI:597326"/>
    </cofactor>
</comment>
<dbReference type="AlphaFoldDB" id="A0A942SX21"/>
<dbReference type="GO" id="GO:1901605">
    <property type="term" value="P:alpha-amino acid metabolic process"/>
    <property type="evidence" value="ECO:0007669"/>
    <property type="project" value="UniProtKB-ARBA"/>
</dbReference>
<dbReference type="Gene3D" id="3.40.50.1100">
    <property type="match status" value="3"/>
</dbReference>
<dbReference type="InterPro" id="IPR019871">
    <property type="entry name" value="DiNH2propionate_NH3-lyase_sub"/>
</dbReference>
<dbReference type="PANTHER" id="PTHR42937:SF1">
    <property type="entry name" value="DIAMINOPROPIONATE AMMONIA-LYASE"/>
    <property type="match status" value="1"/>
</dbReference>
<dbReference type="GO" id="GO:0030170">
    <property type="term" value="F:pyridoxal phosphate binding"/>
    <property type="evidence" value="ECO:0007669"/>
    <property type="project" value="InterPro"/>
</dbReference>
<accession>A0A942SX21</accession>
<dbReference type="NCBIfam" id="NF006058">
    <property type="entry name" value="PRK08206.1"/>
    <property type="match status" value="1"/>
</dbReference>
<feature type="domain" description="Tryptophan synthase beta chain-like PALP" evidence="3">
    <location>
        <begin position="53"/>
        <end position="368"/>
    </location>
</feature>
<keyword evidence="2" id="KW-0663">Pyridoxal phosphate</keyword>
<dbReference type="PANTHER" id="PTHR42937">
    <property type="match status" value="1"/>
</dbReference>
<evidence type="ECO:0000313" key="4">
    <source>
        <dbReference type="EMBL" id="MBS4181338.1"/>
    </source>
</evidence>